<keyword evidence="1" id="KW-0677">Repeat</keyword>
<dbReference type="GO" id="GO:0048738">
    <property type="term" value="P:cardiac muscle tissue development"/>
    <property type="evidence" value="ECO:0007669"/>
    <property type="project" value="TreeGrafter"/>
</dbReference>
<reference evidence="4" key="2">
    <citation type="submission" date="2025-08" db="UniProtKB">
        <authorList>
            <consortium name="Ensembl"/>
        </authorList>
    </citation>
    <scope>IDENTIFICATION</scope>
</reference>
<dbReference type="FunFam" id="2.60.40.10:FF:000034">
    <property type="entry name" value="Titin isoform A"/>
    <property type="match status" value="1"/>
</dbReference>
<sequence length="267" mass="29344">MRETTGTSWVELAATVIRTTFKAARLTTGVEYQFRVKAQNRYGVGPSIISEPVVAAYPFTVPGPPDTPQVIYVFNVKVLDRPGPPDGPLAVTDVTSEKCILSWLPPSHDGGAKIEYYIIEKLTKLLKGNEYIFRVMAVNKYGVGEPLESEPVISVIAQYPFKLPGPPGEPSVQTSSKDSMLVVWNKPSDDGGSKILGYHLEKPSSILWTKINRGLITDTQFKVSGIEEGLFYEYRVYAENIAGIGKCSNASEPVAARDPFSLSWTRP</sequence>
<dbReference type="PRINTS" id="PR00014">
    <property type="entry name" value="FNTYPEIII"/>
</dbReference>
<proteinExistence type="predicted"/>
<dbReference type="GO" id="GO:0008307">
    <property type="term" value="F:structural constituent of muscle"/>
    <property type="evidence" value="ECO:0007669"/>
    <property type="project" value="TreeGrafter"/>
</dbReference>
<dbReference type="SMART" id="SM00060">
    <property type="entry name" value="FN3"/>
    <property type="match status" value="2"/>
</dbReference>
<name>A0A8C9W282_SCLFO</name>
<evidence type="ECO:0000256" key="1">
    <source>
        <dbReference type="ARBA" id="ARBA00022737"/>
    </source>
</evidence>
<dbReference type="PANTHER" id="PTHR14340">
    <property type="entry name" value="MICROFIBRIL-ASSOCIATED GLYCOPROTEIN 3"/>
    <property type="match status" value="1"/>
</dbReference>
<dbReference type="AlphaFoldDB" id="A0A8C9W282"/>
<dbReference type="GeneTree" id="ENSGT01150000286978"/>
<reference evidence="4" key="3">
    <citation type="submission" date="2025-09" db="UniProtKB">
        <authorList>
            <consortium name="Ensembl"/>
        </authorList>
    </citation>
    <scope>IDENTIFICATION</scope>
</reference>
<dbReference type="GO" id="GO:0031430">
    <property type="term" value="C:M band"/>
    <property type="evidence" value="ECO:0007669"/>
    <property type="project" value="TreeGrafter"/>
</dbReference>
<dbReference type="Gene3D" id="2.60.40.10">
    <property type="entry name" value="Immunoglobulins"/>
    <property type="match status" value="4"/>
</dbReference>
<dbReference type="Ensembl" id="ENSSFOT00015044222.1">
    <property type="protein sequence ID" value="ENSSFOP00015067912.1"/>
    <property type="gene ID" value="ENSSFOG00015011408.2"/>
</dbReference>
<reference evidence="4 5" key="1">
    <citation type="submission" date="2019-04" db="EMBL/GenBank/DDBJ databases">
        <authorList>
            <consortium name="Wellcome Sanger Institute Data Sharing"/>
        </authorList>
    </citation>
    <scope>NUCLEOTIDE SEQUENCE [LARGE SCALE GENOMIC DNA]</scope>
</reference>
<dbReference type="Proteomes" id="UP000694397">
    <property type="component" value="Chromosome 21"/>
</dbReference>
<dbReference type="SUPFAM" id="SSF49265">
    <property type="entry name" value="Fibronectin type III"/>
    <property type="match status" value="2"/>
</dbReference>
<dbReference type="CDD" id="cd00063">
    <property type="entry name" value="FN3"/>
    <property type="match status" value="3"/>
</dbReference>
<evidence type="ECO:0000259" key="3">
    <source>
        <dbReference type="PROSITE" id="PS50853"/>
    </source>
</evidence>
<accession>A0A8C9W282</accession>
<organism evidence="4 5">
    <name type="scientific">Scleropages formosus</name>
    <name type="common">Asian bonytongue</name>
    <name type="synonym">Osteoglossum formosum</name>
    <dbReference type="NCBI Taxonomy" id="113540"/>
    <lineage>
        <taxon>Eukaryota</taxon>
        <taxon>Metazoa</taxon>
        <taxon>Chordata</taxon>
        <taxon>Craniata</taxon>
        <taxon>Vertebrata</taxon>
        <taxon>Euteleostomi</taxon>
        <taxon>Actinopterygii</taxon>
        <taxon>Neopterygii</taxon>
        <taxon>Teleostei</taxon>
        <taxon>Osteoglossocephala</taxon>
        <taxon>Osteoglossomorpha</taxon>
        <taxon>Osteoglossiformes</taxon>
        <taxon>Osteoglossidae</taxon>
        <taxon>Scleropages</taxon>
    </lineage>
</organism>
<dbReference type="GO" id="GO:0045214">
    <property type="term" value="P:sarcomere organization"/>
    <property type="evidence" value="ECO:0007669"/>
    <property type="project" value="TreeGrafter"/>
</dbReference>
<evidence type="ECO:0000313" key="4">
    <source>
        <dbReference type="Ensembl" id="ENSSFOP00015067912.1"/>
    </source>
</evidence>
<dbReference type="PROSITE" id="PS50853">
    <property type="entry name" value="FN3"/>
    <property type="match status" value="2"/>
</dbReference>
<keyword evidence="5" id="KW-1185">Reference proteome</keyword>
<feature type="domain" description="Fibronectin type-III" evidence="3">
    <location>
        <begin position="166"/>
        <end position="259"/>
    </location>
</feature>
<protein>
    <recommendedName>
        <fullName evidence="3">Fibronectin type-III domain-containing protein</fullName>
    </recommendedName>
</protein>
<dbReference type="Pfam" id="PF00041">
    <property type="entry name" value="fn3"/>
    <property type="match status" value="1"/>
</dbReference>
<evidence type="ECO:0000313" key="5">
    <source>
        <dbReference type="Proteomes" id="UP000694397"/>
    </source>
</evidence>
<dbReference type="PANTHER" id="PTHR14340:SF13">
    <property type="entry name" value="TITIN"/>
    <property type="match status" value="1"/>
</dbReference>
<feature type="domain" description="Fibronectin type-III" evidence="3">
    <location>
        <begin position="1"/>
        <end position="64"/>
    </location>
</feature>
<dbReference type="InterPro" id="IPR013783">
    <property type="entry name" value="Ig-like_fold"/>
</dbReference>
<dbReference type="InterPro" id="IPR036116">
    <property type="entry name" value="FN3_sf"/>
</dbReference>
<evidence type="ECO:0000256" key="2">
    <source>
        <dbReference type="ARBA" id="ARBA00023319"/>
    </source>
</evidence>
<keyword evidence="2" id="KW-0393">Immunoglobulin domain</keyword>
<dbReference type="InterPro" id="IPR003961">
    <property type="entry name" value="FN3_dom"/>
</dbReference>